<proteinExistence type="predicted"/>
<dbReference type="OrthoDB" id="8611753at2"/>
<dbReference type="AlphaFoldDB" id="A0A3N4N6J9"/>
<protein>
    <submittedName>
        <fullName evidence="1">Uncharacterized protein</fullName>
    </submittedName>
</protein>
<name>A0A3N4N6J9_9NEIS</name>
<reference evidence="1 2" key="1">
    <citation type="submission" date="2018-11" db="EMBL/GenBank/DDBJ databases">
        <title>Neisseria weixii sp. nov. isolated from the rectal contents of plateau pika (Ochotona cruzoniae).</title>
        <authorList>
            <person name="Zhang G."/>
        </authorList>
    </citation>
    <scope>NUCLEOTIDE SEQUENCE [LARGE SCALE GENOMIC DNA]</scope>
    <source>
        <strain evidence="1 2">10009</strain>
    </source>
</reference>
<dbReference type="RefSeq" id="WP_123803864.1">
    <property type="nucleotide sequence ID" value="NZ_RPFL01000005.1"/>
</dbReference>
<gene>
    <name evidence="1" type="ORF">EGK74_03055</name>
</gene>
<accession>A0A3N4N6J9</accession>
<dbReference type="EMBL" id="RPFL01000005">
    <property type="protein sequence ID" value="RPD89777.1"/>
    <property type="molecule type" value="Genomic_DNA"/>
</dbReference>
<dbReference type="Gene3D" id="1.10.490.30">
    <property type="entry name" value="Colicin"/>
    <property type="match status" value="1"/>
</dbReference>
<keyword evidence="2" id="KW-1185">Reference proteome</keyword>
<dbReference type="InterPro" id="IPR038283">
    <property type="entry name" value="Channel_colicin_C_sf"/>
</dbReference>
<sequence>MLAKITGGVSHVTDGLELAKRFGAAWDSGDWSPVVGQVSKIVGSAAGAASMGLVRTIGLVAAGALGVTGGVALIGTAILGAAVSIGISVVADMVEKEISKSKNFDFGKQLSDQSAQYEDLAVVGNFKSSESLKLSAKNEMTLIGEQHFKNVELDGKDIAVIGNVSADENVSVNGDNIQTYSDEAVKAMLAPQGGNPAEQIPHQPADTQTETANTVNGDEIRAALGLREEQYLDLEYLGRAAAKAGENPTAYALKIYNLAEELVYGQEFYDEYDEEWERITGVIPVPNQPAGLGNDGVYQAEPPPVNSITDDYKMPSI</sequence>
<evidence type="ECO:0000313" key="2">
    <source>
        <dbReference type="Proteomes" id="UP000272412"/>
    </source>
</evidence>
<comment type="caution">
    <text evidence="1">The sequence shown here is derived from an EMBL/GenBank/DDBJ whole genome shotgun (WGS) entry which is preliminary data.</text>
</comment>
<dbReference type="Proteomes" id="UP000272412">
    <property type="component" value="Unassembled WGS sequence"/>
</dbReference>
<organism evidence="1 2">
    <name type="scientific">Neisseria weixii</name>
    <dbReference type="NCBI Taxonomy" id="1853276"/>
    <lineage>
        <taxon>Bacteria</taxon>
        <taxon>Pseudomonadati</taxon>
        <taxon>Pseudomonadota</taxon>
        <taxon>Betaproteobacteria</taxon>
        <taxon>Neisseriales</taxon>
        <taxon>Neisseriaceae</taxon>
        <taxon>Neisseria</taxon>
    </lineage>
</organism>
<evidence type="ECO:0000313" key="1">
    <source>
        <dbReference type="EMBL" id="RPD89777.1"/>
    </source>
</evidence>